<comment type="caution">
    <text evidence="1">Lacks conserved residue(s) required for the propagation of feature annotation.</text>
</comment>
<comment type="caution">
    <text evidence="3">The sequence shown here is derived from an EMBL/GenBank/DDBJ whole genome shotgun (WGS) entry which is preliminary data.</text>
</comment>
<organism evidence="3 4">
    <name type="scientific">Rhodovulum euryhalinum</name>
    <dbReference type="NCBI Taxonomy" id="35805"/>
    <lineage>
        <taxon>Bacteria</taxon>
        <taxon>Pseudomonadati</taxon>
        <taxon>Pseudomonadota</taxon>
        <taxon>Alphaproteobacteria</taxon>
        <taxon>Rhodobacterales</taxon>
        <taxon>Paracoccaceae</taxon>
        <taxon>Rhodovulum</taxon>
    </lineage>
</organism>
<dbReference type="RefSeq" id="WP_132545128.1">
    <property type="nucleotide sequence ID" value="NZ_SLWW01000009.1"/>
</dbReference>
<proteinExistence type="inferred from homology"/>
<dbReference type="HAMAP" id="MF_01411">
    <property type="entry name" value="LPS_assembly_LptD"/>
    <property type="match status" value="1"/>
</dbReference>
<gene>
    <name evidence="1" type="primary">lptD</name>
    <name evidence="3" type="ORF">EV655_10931</name>
</gene>
<sequence precursor="true">MRRAPAPLAALAAALIAAGALASGPGLAQGTAADKPPAATLIADRVSVGALNELVAEGNVEVLYGEARLRAARVVYDRQGDRLSIEGPITLTTGPDTVMVADSAELSPDLTEGILRSARLVLNRQLQIAAADIQRVAGRYTRMGQTVASACRVCSESEVPLWQIRASRIIHDQQELQIYFDNARLEVMGVPVFYLPRLRVPDPALNRASGFLTPKFRVTNQLGTGIKIPYFLTLGDHQDLLITPYVSTSRTRTLELRYRGAFRKGDIAATGAISRDDLIEDETRYYLFADGGYDLPRDFRLDFGIEAVSDPAYLLDYDYSDKDRLKSGLSLTRARRDELITADLAYLETLRASESNRTIPSIVGDVTYRRRMEPPGIGGIAGVTLSADGLYRRSDDPLDGTDFDIYGDGLDLGRISAGIDWRRDWVLDNGMLLGVEGALDIDRFHIADDAAFAGSRTRTTPAAAVELRWPLVKAGADGATHVLEPVAQLAWSREDNGAIPNEDSVLVEFDEANLFSLTRFAGEDAREAGLRFNLGVGWTRHDPAGWSLGLTVGRIWREENLGQFAAGSGLDGQSSDWLAALELDLPGNLSLSNRALFDDGFDFTRNDLRIDWYSDRVELGSNLLWAQANPSENRPDDRSEWVMDAAYRFRDNWTGKADWRYDFVAEDATRAGIGLEYRNECVTVDLSLSRRFTSSTSVEPSTDFGLTVSLAGFGARGDGAGLARRCARF</sequence>
<dbReference type="InterPro" id="IPR007543">
    <property type="entry name" value="LptD_C"/>
</dbReference>
<feature type="domain" description="LptD C-terminal" evidence="2">
    <location>
        <begin position="283"/>
        <end position="615"/>
    </location>
</feature>
<dbReference type="Proteomes" id="UP000295142">
    <property type="component" value="Unassembled WGS sequence"/>
</dbReference>
<dbReference type="PANTHER" id="PTHR30189">
    <property type="entry name" value="LPS-ASSEMBLY PROTEIN"/>
    <property type="match status" value="1"/>
</dbReference>
<dbReference type="EMBL" id="SLWW01000009">
    <property type="protein sequence ID" value="TCO70485.1"/>
    <property type="molecule type" value="Genomic_DNA"/>
</dbReference>
<dbReference type="InterPro" id="IPR020889">
    <property type="entry name" value="LipoPS_assembly_LptD"/>
</dbReference>
<keyword evidence="1" id="KW-0732">Signal</keyword>
<comment type="subcellular location">
    <subcellularLocation>
        <location evidence="1">Cell outer membrane</location>
    </subcellularLocation>
</comment>
<dbReference type="OrthoDB" id="9760225at2"/>
<keyword evidence="1" id="KW-0998">Cell outer membrane</keyword>
<dbReference type="GO" id="GO:1990351">
    <property type="term" value="C:transporter complex"/>
    <property type="evidence" value="ECO:0007669"/>
    <property type="project" value="TreeGrafter"/>
</dbReference>
<dbReference type="GO" id="GO:0015920">
    <property type="term" value="P:lipopolysaccharide transport"/>
    <property type="evidence" value="ECO:0007669"/>
    <property type="project" value="InterPro"/>
</dbReference>
<keyword evidence="1" id="KW-0472">Membrane</keyword>
<evidence type="ECO:0000256" key="1">
    <source>
        <dbReference type="HAMAP-Rule" id="MF_01411"/>
    </source>
</evidence>
<accession>A0A4R2KUU6</accession>
<dbReference type="GO" id="GO:0043165">
    <property type="term" value="P:Gram-negative-bacterium-type cell outer membrane assembly"/>
    <property type="evidence" value="ECO:0007669"/>
    <property type="project" value="UniProtKB-UniRule"/>
</dbReference>
<dbReference type="InterPro" id="IPR050218">
    <property type="entry name" value="LptD"/>
</dbReference>
<protein>
    <recommendedName>
        <fullName evidence="1">LPS-assembly protein LptD</fullName>
    </recommendedName>
</protein>
<evidence type="ECO:0000313" key="4">
    <source>
        <dbReference type="Proteomes" id="UP000295142"/>
    </source>
</evidence>
<comment type="subunit">
    <text evidence="1">Component of the lipopolysaccharide transport and assembly complex.</text>
</comment>
<name>A0A4R2KUU6_9RHOB</name>
<evidence type="ECO:0000259" key="2">
    <source>
        <dbReference type="Pfam" id="PF04453"/>
    </source>
</evidence>
<dbReference type="GO" id="GO:0009279">
    <property type="term" value="C:cell outer membrane"/>
    <property type="evidence" value="ECO:0007669"/>
    <property type="project" value="UniProtKB-SubCell"/>
</dbReference>
<dbReference type="AlphaFoldDB" id="A0A4R2KUU6"/>
<evidence type="ECO:0000313" key="3">
    <source>
        <dbReference type="EMBL" id="TCO70485.1"/>
    </source>
</evidence>
<keyword evidence="4" id="KW-1185">Reference proteome</keyword>
<feature type="chain" id="PRO_5021056894" description="LPS-assembly protein LptD" evidence="1">
    <location>
        <begin position="23"/>
        <end position="729"/>
    </location>
</feature>
<dbReference type="PANTHER" id="PTHR30189:SF1">
    <property type="entry name" value="LPS-ASSEMBLY PROTEIN LPTD"/>
    <property type="match status" value="1"/>
</dbReference>
<feature type="signal peptide" evidence="1">
    <location>
        <begin position="1"/>
        <end position="22"/>
    </location>
</feature>
<comment type="function">
    <text evidence="1">Involved in the assembly of lipopolysaccharide (LPS) at the surface of the outer membrane.</text>
</comment>
<comment type="similarity">
    <text evidence="1">Belongs to the LptD family.</text>
</comment>
<reference evidence="3 4" key="1">
    <citation type="submission" date="2019-03" db="EMBL/GenBank/DDBJ databases">
        <title>Genomic Encyclopedia of Type Strains, Phase IV (KMG-IV): sequencing the most valuable type-strain genomes for metagenomic binning, comparative biology and taxonomic classification.</title>
        <authorList>
            <person name="Goeker M."/>
        </authorList>
    </citation>
    <scope>NUCLEOTIDE SEQUENCE [LARGE SCALE GENOMIC DNA]</scope>
    <source>
        <strain evidence="3 4">DSM 4868</strain>
    </source>
</reference>
<dbReference type="Pfam" id="PF04453">
    <property type="entry name" value="LptD"/>
    <property type="match status" value="1"/>
</dbReference>